<sequence length="478" mass="52963">MFLVVQHPLADLRRFLGAATVRLGRPAWPIAEPRQDYVRSFGQVRARNRGGLAEWPGEDSFCLAHAALRFPNHLRHYTFGSGPLTSIAHKAFRRIHSDGTVSRAEIGFSLARKEANSTASSNADLINLLRECIEFKVFVRGPKLQFETTTLASAGSALARNYLRATTDRKAMDPNACKPWWVSAGNPAVVLESLDQPPLTLTRYARKVMEQANLTVSHDWMQFGAHSCSMWFIEGRSSDEDALRRLRIHLMRLHAERECLRIVLTRINESKLDLAANVGISDEAQQYLHDSIRALEKPERFGLPQSAMLEVAQQALEVVSAGQAASLNKMRRQVAAKVEAYIRRAETSTHITNVMGDYMSYTITLGNVSVQGDFNFVTAKNIENSFNKTAGADIKEDLKERLKELNVATAKLAAQLSPEKAEEVSKDLQTLTAEAISKQPRKPWYELSAKGLVEAAKTVAEMAAPIATAVQAVLALLA</sequence>
<comment type="caution">
    <text evidence="1">The sequence shown here is derived from an EMBL/GenBank/DDBJ whole genome shotgun (WGS) entry which is preliminary data.</text>
</comment>
<evidence type="ECO:0000313" key="2">
    <source>
        <dbReference type="Proteomes" id="UP001156627"/>
    </source>
</evidence>
<dbReference type="Proteomes" id="UP001156627">
    <property type="component" value="Unassembled WGS sequence"/>
</dbReference>
<gene>
    <name evidence="1" type="ORF">GCM10007898_08550</name>
</gene>
<proteinExistence type="predicted"/>
<organism evidence="1 2">
    <name type="scientific">Dyella flagellata</name>
    <dbReference type="NCBI Taxonomy" id="1867833"/>
    <lineage>
        <taxon>Bacteria</taxon>
        <taxon>Pseudomonadati</taxon>
        <taxon>Pseudomonadota</taxon>
        <taxon>Gammaproteobacteria</taxon>
        <taxon>Lysobacterales</taxon>
        <taxon>Rhodanobacteraceae</taxon>
        <taxon>Dyella</taxon>
    </lineage>
</organism>
<evidence type="ECO:0000313" key="1">
    <source>
        <dbReference type="EMBL" id="GLQ87289.1"/>
    </source>
</evidence>
<dbReference type="RefSeq" id="WP_284330714.1">
    <property type="nucleotide sequence ID" value="NZ_BSOA01000003.1"/>
</dbReference>
<dbReference type="EMBL" id="BSOA01000003">
    <property type="protein sequence ID" value="GLQ87289.1"/>
    <property type="molecule type" value="Genomic_DNA"/>
</dbReference>
<reference evidence="2" key="1">
    <citation type="journal article" date="2019" name="Int. J. Syst. Evol. Microbiol.">
        <title>The Global Catalogue of Microorganisms (GCM) 10K type strain sequencing project: providing services to taxonomists for standard genome sequencing and annotation.</title>
        <authorList>
            <consortium name="The Broad Institute Genomics Platform"/>
            <consortium name="The Broad Institute Genome Sequencing Center for Infectious Disease"/>
            <person name="Wu L."/>
            <person name="Ma J."/>
        </authorList>
    </citation>
    <scope>NUCLEOTIDE SEQUENCE [LARGE SCALE GENOMIC DNA]</scope>
    <source>
        <strain evidence="2">NBRC 111981</strain>
    </source>
</reference>
<keyword evidence="2" id="KW-1185">Reference proteome</keyword>
<name>A0ABQ5X9F5_9GAMM</name>
<protein>
    <submittedName>
        <fullName evidence="1">Uncharacterized protein</fullName>
    </submittedName>
</protein>
<accession>A0ABQ5X9F5</accession>